<dbReference type="AlphaFoldDB" id="A0A699I4H2"/>
<gene>
    <name evidence="1" type="ORF">Tci_484945</name>
</gene>
<feature type="non-terminal residue" evidence="1">
    <location>
        <position position="86"/>
    </location>
</feature>
<dbReference type="EMBL" id="BKCJ010243903">
    <property type="protein sequence ID" value="GEZ12972.1"/>
    <property type="molecule type" value="Genomic_DNA"/>
</dbReference>
<name>A0A699I4H2_TANCI</name>
<comment type="caution">
    <text evidence="1">The sequence shown here is derived from an EMBL/GenBank/DDBJ whole genome shotgun (WGS) entry which is preliminary data.</text>
</comment>
<sequence>MPQTYHHLPVVTNTTATIHIHATYTSSPPRQQHLSAAVATTSTPPLPHYTTSSPHHHHLLTTIVTPTVTSIGNTIRLCLGEQIAPR</sequence>
<proteinExistence type="predicted"/>
<reference evidence="1" key="1">
    <citation type="journal article" date="2019" name="Sci. Rep.">
        <title>Draft genome of Tanacetum cinerariifolium, the natural source of mosquito coil.</title>
        <authorList>
            <person name="Yamashiro T."/>
            <person name="Shiraishi A."/>
            <person name="Satake H."/>
            <person name="Nakayama K."/>
        </authorList>
    </citation>
    <scope>NUCLEOTIDE SEQUENCE</scope>
</reference>
<accession>A0A699I4H2</accession>
<evidence type="ECO:0000313" key="1">
    <source>
        <dbReference type="EMBL" id="GEZ12972.1"/>
    </source>
</evidence>
<organism evidence="1">
    <name type="scientific">Tanacetum cinerariifolium</name>
    <name type="common">Dalmatian daisy</name>
    <name type="synonym">Chrysanthemum cinerariifolium</name>
    <dbReference type="NCBI Taxonomy" id="118510"/>
    <lineage>
        <taxon>Eukaryota</taxon>
        <taxon>Viridiplantae</taxon>
        <taxon>Streptophyta</taxon>
        <taxon>Embryophyta</taxon>
        <taxon>Tracheophyta</taxon>
        <taxon>Spermatophyta</taxon>
        <taxon>Magnoliopsida</taxon>
        <taxon>eudicotyledons</taxon>
        <taxon>Gunneridae</taxon>
        <taxon>Pentapetalae</taxon>
        <taxon>asterids</taxon>
        <taxon>campanulids</taxon>
        <taxon>Asterales</taxon>
        <taxon>Asteraceae</taxon>
        <taxon>Asteroideae</taxon>
        <taxon>Anthemideae</taxon>
        <taxon>Anthemidinae</taxon>
        <taxon>Tanacetum</taxon>
    </lineage>
</organism>
<protein>
    <submittedName>
        <fullName evidence="1">Uncharacterized protein</fullName>
    </submittedName>
</protein>